<evidence type="ECO:0000313" key="1">
    <source>
        <dbReference type="EMBL" id="WOJ89549.1"/>
    </source>
</evidence>
<dbReference type="RefSeq" id="WP_407338996.1">
    <property type="nucleotide sequence ID" value="NZ_CP136862.1"/>
</dbReference>
<sequence length="100" mass="11607">MTDENPENWRYFVSYTGVKLPVKLVNPLEIADLNHRNTFIRATFDAEERLLGFEKMVYGEVEIWHRYEYDAAGVIRRAEISMDGDVTEMRFDESGALVSA</sequence>
<proteinExistence type="predicted"/>
<dbReference type="EMBL" id="CP136862">
    <property type="protein sequence ID" value="WOJ89549.1"/>
    <property type="molecule type" value="Genomic_DNA"/>
</dbReference>
<dbReference type="Proteomes" id="UP001626536">
    <property type="component" value="Chromosome"/>
</dbReference>
<reference evidence="1 2" key="1">
    <citation type="submission" date="2023-10" db="EMBL/GenBank/DDBJ databases">
        <title>Novel methanotroph of the genus Methylocapsa from a subarctic wetland.</title>
        <authorList>
            <person name="Belova S.E."/>
            <person name="Oshkin I.Y."/>
            <person name="Miroshnikov K."/>
            <person name="Dedysh S.N."/>
        </authorList>
    </citation>
    <scope>NUCLEOTIDE SEQUENCE [LARGE SCALE GENOMIC DNA]</scope>
    <source>
        <strain evidence="1 2">RX1</strain>
    </source>
</reference>
<accession>A0ABZ0HSL4</accession>
<dbReference type="InterPro" id="IPR046154">
    <property type="entry name" value="DUF6156"/>
</dbReference>
<keyword evidence="2" id="KW-1185">Reference proteome</keyword>
<organism evidence="1 2">
    <name type="scientific">Methylocapsa polymorpha</name>
    <dbReference type="NCBI Taxonomy" id="3080828"/>
    <lineage>
        <taxon>Bacteria</taxon>
        <taxon>Pseudomonadati</taxon>
        <taxon>Pseudomonadota</taxon>
        <taxon>Alphaproteobacteria</taxon>
        <taxon>Hyphomicrobiales</taxon>
        <taxon>Beijerinckiaceae</taxon>
        <taxon>Methylocapsa</taxon>
    </lineage>
</organism>
<dbReference type="Pfam" id="PF19653">
    <property type="entry name" value="DUF6156"/>
    <property type="match status" value="1"/>
</dbReference>
<protein>
    <submittedName>
        <fullName evidence="1">DUF6156 family protein</fullName>
    </submittedName>
</protein>
<evidence type="ECO:0000313" key="2">
    <source>
        <dbReference type="Proteomes" id="UP001626536"/>
    </source>
</evidence>
<name>A0ABZ0HSL4_9HYPH</name>
<gene>
    <name evidence="1" type="ORF">RZS28_17455</name>
</gene>